<evidence type="ECO:0000313" key="3">
    <source>
        <dbReference type="Proteomes" id="UP000694557"/>
    </source>
</evidence>
<feature type="region of interest" description="Disordered" evidence="1">
    <location>
        <begin position="73"/>
        <end position="92"/>
    </location>
</feature>
<dbReference type="Ensembl" id="ENSOKIT00005021680.1">
    <property type="protein sequence ID" value="ENSOKIP00005020354.1"/>
    <property type="gene ID" value="ENSOKIG00005009018.1"/>
</dbReference>
<dbReference type="GeneTree" id="ENSGT00940000181185"/>
<sequence length="396" mass="43284">MFLHLAFIEPRCGMEGTMAKSKGRDHLSDDKVDTMAQHEYTVFSVTSKCNSLADQTKLNRQLSISSSLISRQNLRVPKSKGSGQGSSPAVMHLDPNLRLEPELDTNPGHGLFPAPSASPHSPSPDAEYDKLLDVEAVPMPDGQLCLLALPPECSQREGQAAMPYLKLFSRYITDRKGVVSGILLVTSNKIFFDPCKTHPLVMEHGCEEYLLSCSVDSLDSVSFYSDISHVHFNTSTHRWKGTKKTQKTVSKTGKTLQQGGRRSSRSPQHKGETVPVLVSAATSELRSALALSLVQGFAEEESSSDMTQAEKQLEGKGSPLEELVVQSSGAELSSAATFCCGGQVAAGTKNLVRMEQVDREGTEKEQSVRNRMSGKERNQVNSFMSLFYPKQQLKSA</sequence>
<reference evidence="2" key="2">
    <citation type="submission" date="2025-09" db="UniProtKB">
        <authorList>
            <consortium name="Ensembl"/>
        </authorList>
    </citation>
    <scope>IDENTIFICATION</scope>
</reference>
<proteinExistence type="predicted"/>
<evidence type="ECO:0000313" key="2">
    <source>
        <dbReference type="Ensembl" id="ENSOKIP00005020354.1"/>
    </source>
</evidence>
<feature type="region of interest" description="Disordered" evidence="1">
    <location>
        <begin position="241"/>
        <end position="273"/>
    </location>
</feature>
<dbReference type="AlphaFoldDB" id="A0A8C7DWW1"/>
<dbReference type="Proteomes" id="UP000694557">
    <property type="component" value="Unassembled WGS sequence"/>
</dbReference>
<keyword evidence="3" id="KW-1185">Reference proteome</keyword>
<feature type="compositionally biased region" description="Low complexity" evidence="1">
    <location>
        <begin position="73"/>
        <end position="87"/>
    </location>
</feature>
<organism evidence="2 3">
    <name type="scientific">Oncorhynchus kisutch</name>
    <name type="common">Coho salmon</name>
    <name type="synonym">Salmo kisutch</name>
    <dbReference type="NCBI Taxonomy" id="8019"/>
    <lineage>
        <taxon>Eukaryota</taxon>
        <taxon>Metazoa</taxon>
        <taxon>Chordata</taxon>
        <taxon>Craniata</taxon>
        <taxon>Vertebrata</taxon>
        <taxon>Euteleostomi</taxon>
        <taxon>Actinopterygii</taxon>
        <taxon>Neopterygii</taxon>
        <taxon>Teleostei</taxon>
        <taxon>Protacanthopterygii</taxon>
        <taxon>Salmoniformes</taxon>
        <taxon>Salmonidae</taxon>
        <taxon>Salmoninae</taxon>
        <taxon>Oncorhynchus</taxon>
    </lineage>
</organism>
<evidence type="ECO:0000256" key="1">
    <source>
        <dbReference type="SAM" id="MobiDB-lite"/>
    </source>
</evidence>
<reference evidence="2" key="1">
    <citation type="submission" date="2025-08" db="UniProtKB">
        <authorList>
            <consortium name="Ensembl"/>
        </authorList>
    </citation>
    <scope>IDENTIFICATION</scope>
</reference>
<protein>
    <submittedName>
        <fullName evidence="2">Uncharacterized protein</fullName>
    </submittedName>
</protein>
<feature type="compositionally biased region" description="Low complexity" evidence="1">
    <location>
        <begin position="113"/>
        <end position="124"/>
    </location>
</feature>
<name>A0A8C7DWW1_ONCKI</name>
<accession>A0A8C7DWW1</accession>
<feature type="region of interest" description="Disordered" evidence="1">
    <location>
        <begin position="99"/>
        <end position="127"/>
    </location>
</feature>
<feature type="compositionally biased region" description="Polar residues" evidence="1">
    <location>
        <begin position="247"/>
        <end position="261"/>
    </location>
</feature>